<dbReference type="InterPro" id="IPR004148">
    <property type="entry name" value="BAR_dom"/>
</dbReference>
<proteinExistence type="predicted"/>
<protein>
    <recommendedName>
        <fullName evidence="2">BAR domain-containing protein</fullName>
    </recommendedName>
</protein>
<dbReference type="Proteomes" id="UP001608902">
    <property type="component" value="Unassembled WGS sequence"/>
</dbReference>
<sequence>MFVRKEKNVEVAQKQFSEPLSLGIKRLWFKLGEKVGNVEQTKMSPDYIEREERYDGYKTCVDMLVERMEYCLQQNQNVLANRKVDAPPGQNPYEQLAKSLLSIVSFLPKDKQKSIQQMIATSTNLAVLQRDEQVTGRHSIRHLRRFYLVEYKELMEERKHLERLRIEMDQTRHNVKMSNTTEKIEKFALLYEQAVNDFDAQARRVIELFDRLPNIKKVHLNDIKELFVILRNFNQKSAEAINLKEYE</sequence>
<keyword evidence="4" id="KW-1185">Reference proteome</keyword>
<dbReference type="SUPFAM" id="SSF103657">
    <property type="entry name" value="BAR/IMD domain-like"/>
    <property type="match status" value="1"/>
</dbReference>
<evidence type="ECO:0000313" key="3">
    <source>
        <dbReference type="EMBL" id="MFH4973873.1"/>
    </source>
</evidence>
<gene>
    <name evidence="3" type="ORF">AB6A40_000582</name>
</gene>
<dbReference type="Gene3D" id="1.20.1270.60">
    <property type="entry name" value="Arfaptin homology (AH) domain/BAR domain"/>
    <property type="match status" value="1"/>
</dbReference>
<dbReference type="InterPro" id="IPR027267">
    <property type="entry name" value="AH/BAR_dom_sf"/>
</dbReference>
<dbReference type="EMBL" id="JBGFUD010000170">
    <property type="protein sequence ID" value="MFH4973873.1"/>
    <property type="molecule type" value="Genomic_DNA"/>
</dbReference>
<keyword evidence="1" id="KW-0175">Coiled coil</keyword>
<comment type="caution">
    <text evidence="3">The sequence shown here is derived from an EMBL/GenBank/DDBJ whole genome shotgun (WGS) entry which is preliminary data.</text>
</comment>
<reference evidence="3 4" key="1">
    <citation type="submission" date="2024-08" db="EMBL/GenBank/DDBJ databases">
        <title>Gnathostoma spinigerum genome.</title>
        <authorList>
            <person name="Gonzalez-Bertolin B."/>
            <person name="Monzon S."/>
            <person name="Zaballos A."/>
            <person name="Jimenez P."/>
            <person name="Dekumyoy P."/>
            <person name="Varona S."/>
            <person name="Cuesta I."/>
            <person name="Sumanam S."/>
            <person name="Adisakwattana P."/>
            <person name="Gasser R.B."/>
            <person name="Hernandez-Gonzalez A."/>
            <person name="Young N.D."/>
            <person name="Perteguer M.J."/>
        </authorList>
    </citation>
    <scope>NUCLEOTIDE SEQUENCE [LARGE SCALE GENOMIC DNA]</scope>
    <source>
        <strain evidence="3">AL3</strain>
        <tissue evidence="3">Liver</tissue>
    </source>
</reference>
<feature type="domain" description="BAR" evidence="2">
    <location>
        <begin position="21"/>
        <end position="245"/>
    </location>
</feature>
<organism evidence="3 4">
    <name type="scientific">Gnathostoma spinigerum</name>
    <dbReference type="NCBI Taxonomy" id="75299"/>
    <lineage>
        <taxon>Eukaryota</taxon>
        <taxon>Metazoa</taxon>
        <taxon>Ecdysozoa</taxon>
        <taxon>Nematoda</taxon>
        <taxon>Chromadorea</taxon>
        <taxon>Rhabditida</taxon>
        <taxon>Spirurina</taxon>
        <taxon>Gnathostomatomorpha</taxon>
        <taxon>Gnathostomatoidea</taxon>
        <taxon>Gnathostomatidae</taxon>
        <taxon>Gnathostoma</taxon>
    </lineage>
</organism>
<evidence type="ECO:0000256" key="1">
    <source>
        <dbReference type="SAM" id="Coils"/>
    </source>
</evidence>
<dbReference type="SMART" id="SM00721">
    <property type="entry name" value="BAR"/>
    <property type="match status" value="1"/>
</dbReference>
<accession>A0ABD6EAU2</accession>
<dbReference type="AlphaFoldDB" id="A0ABD6EAU2"/>
<evidence type="ECO:0000259" key="2">
    <source>
        <dbReference type="SMART" id="SM00721"/>
    </source>
</evidence>
<evidence type="ECO:0000313" key="4">
    <source>
        <dbReference type="Proteomes" id="UP001608902"/>
    </source>
</evidence>
<feature type="coiled-coil region" evidence="1">
    <location>
        <begin position="144"/>
        <end position="174"/>
    </location>
</feature>
<dbReference type="Pfam" id="PF03114">
    <property type="entry name" value="BAR"/>
    <property type="match status" value="1"/>
</dbReference>
<name>A0ABD6EAU2_9BILA</name>